<organism evidence="1 2">
    <name type="scientific">Sideroxydans lithotrophicus (strain ES-1)</name>
    <dbReference type="NCBI Taxonomy" id="580332"/>
    <lineage>
        <taxon>Bacteria</taxon>
        <taxon>Pseudomonadati</taxon>
        <taxon>Pseudomonadota</taxon>
        <taxon>Betaproteobacteria</taxon>
        <taxon>Nitrosomonadales</taxon>
        <taxon>Gallionellaceae</taxon>
        <taxon>Sideroxydans</taxon>
    </lineage>
</organism>
<dbReference type="EMBL" id="CP001965">
    <property type="protein sequence ID" value="ADE12372.1"/>
    <property type="molecule type" value="Genomic_DNA"/>
</dbReference>
<accession>D5CUI5</accession>
<name>D5CUI5_SIDLE</name>
<evidence type="ECO:0000313" key="2">
    <source>
        <dbReference type="Proteomes" id="UP000001625"/>
    </source>
</evidence>
<reference evidence="1 2" key="1">
    <citation type="submission" date="2010-03" db="EMBL/GenBank/DDBJ databases">
        <title>Complete sequence of Sideroxydans lithotrophicus ES-1.</title>
        <authorList>
            <consortium name="US DOE Joint Genome Institute"/>
            <person name="Lucas S."/>
            <person name="Copeland A."/>
            <person name="Lapidus A."/>
            <person name="Cheng J.-F."/>
            <person name="Bruce D."/>
            <person name="Goodwin L."/>
            <person name="Pitluck S."/>
            <person name="Munk A.C."/>
            <person name="Detter J.C."/>
            <person name="Han C."/>
            <person name="Tapia R."/>
            <person name="Larimer F."/>
            <person name="Land M."/>
            <person name="Hauser L."/>
            <person name="Kyrpides N."/>
            <person name="Ivanova N."/>
            <person name="Emerson D."/>
            <person name="Woyke T."/>
        </authorList>
    </citation>
    <scope>NUCLEOTIDE SEQUENCE [LARGE SCALE GENOMIC DNA]</scope>
    <source>
        <strain evidence="1 2">ES-1</strain>
    </source>
</reference>
<dbReference type="AlphaFoldDB" id="D5CUI5"/>
<protein>
    <submittedName>
        <fullName evidence="1">Uncharacterized protein</fullName>
    </submittedName>
</protein>
<evidence type="ECO:0000313" key="1">
    <source>
        <dbReference type="EMBL" id="ADE12372.1"/>
    </source>
</evidence>
<dbReference type="KEGG" id="slt:Slit_2144"/>
<keyword evidence="2" id="KW-1185">Reference proteome</keyword>
<sequence length="31" mass="3354">MGIRILALLILLSCFVDEIIARSVGASIHND</sequence>
<dbReference type="HOGENOM" id="CLU_3398475_0_0_4"/>
<gene>
    <name evidence="1" type="ordered locus">Slit_2144</name>
</gene>
<proteinExistence type="predicted"/>
<dbReference type="Proteomes" id="UP000001625">
    <property type="component" value="Chromosome"/>
</dbReference>